<dbReference type="FunFam" id="3.90.110.10:FF:000002">
    <property type="entry name" value="Malate dehydrogenase"/>
    <property type="match status" value="1"/>
</dbReference>
<evidence type="ECO:0000256" key="3">
    <source>
        <dbReference type="ARBA" id="ARBA00023002"/>
    </source>
</evidence>
<sequence>MAPIKIVITGGAGQIAYSLIPPLCSGIVFGADQPVIISLLDITPAMAMLAGVVMEVEDLAYPLVAGVSGTDDPMVAFKDADYAVFLGAFPRKEGMERKDVMQKNIGIFNSQGAALNTAKPTVKCVVVGNPANTNANILARAAPSIPKKNITALTRLDHNRANSMIAIKCGVSVADVSGVFIWGNHSSTQYPDVRHATVGGEAVMQKCDKEWLEGEFVTTVQKRGAAIIAARKLSSAASAAKAICDHLHDWVLGSDKIISMAIDSTENPYGVPPGLVYSFPVKCSQGEYQIVSGLSIDEFSQAKMDATAAELGEEMQLALSLLG</sequence>
<dbReference type="AlphaFoldDB" id="A0A7S0LG24"/>
<name>A0A7S0LG24_9EUKA</name>
<dbReference type="Pfam" id="PF02866">
    <property type="entry name" value="Ldh_1_C"/>
    <property type="match status" value="1"/>
</dbReference>
<feature type="domain" description="Lactate/malate dehydrogenase N-terminal" evidence="10">
    <location>
        <begin position="4"/>
        <end position="150"/>
    </location>
</feature>
<evidence type="ECO:0000256" key="8">
    <source>
        <dbReference type="RuleBase" id="RU003369"/>
    </source>
</evidence>
<dbReference type="Gene3D" id="3.90.110.10">
    <property type="entry name" value="Lactate dehydrogenase/glycoside hydrolase, family 4, C-terminal"/>
    <property type="match status" value="1"/>
</dbReference>
<feature type="binding site" evidence="6">
    <location>
        <position position="129"/>
    </location>
    <ligand>
        <name>substrate</name>
    </ligand>
</feature>
<comment type="similarity">
    <text evidence="1">Belongs to the LDH/MDH superfamily. MDH type 2 family.</text>
</comment>
<evidence type="ECO:0000256" key="2">
    <source>
        <dbReference type="ARBA" id="ARBA00012995"/>
    </source>
</evidence>
<reference evidence="12" key="1">
    <citation type="submission" date="2021-01" db="EMBL/GenBank/DDBJ databases">
        <authorList>
            <person name="Corre E."/>
            <person name="Pelletier E."/>
            <person name="Niang G."/>
            <person name="Scheremetjew M."/>
            <person name="Finn R."/>
            <person name="Kale V."/>
            <person name="Holt S."/>
            <person name="Cochrane G."/>
            <person name="Meng A."/>
            <person name="Brown T."/>
            <person name="Cohen L."/>
        </authorList>
    </citation>
    <scope>NUCLEOTIDE SEQUENCE</scope>
    <source>
        <strain evidence="12">PLY182g</strain>
    </source>
</reference>
<dbReference type="InterPro" id="IPR001557">
    <property type="entry name" value="L-lactate/malate_DH"/>
</dbReference>
<evidence type="ECO:0000313" key="12">
    <source>
        <dbReference type="EMBL" id="CAD8611729.1"/>
    </source>
</evidence>
<dbReference type="InterPro" id="IPR036291">
    <property type="entry name" value="NAD(P)-bd_dom_sf"/>
</dbReference>
<feature type="binding site" evidence="7">
    <location>
        <position position="104"/>
    </location>
    <ligand>
        <name>NAD(+)</name>
        <dbReference type="ChEBI" id="CHEBI:57540"/>
    </ligand>
</feature>
<organism evidence="12">
    <name type="scientific">Coccolithus braarudii</name>
    <dbReference type="NCBI Taxonomy" id="221442"/>
    <lineage>
        <taxon>Eukaryota</taxon>
        <taxon>Haptista</taxon>
        <taxon>Haptophyta</taxon>
        <taxon>Prymnesiophyceae</taxon>
        <taxon>Coccolithales</taxon>
        <taxon>Coccolithaceae</taxon>
        <taxon>Coccolithus</taxon>
    </lineage>
</organism>
<dbReference type="PROSITE" id="PS00068">
    <property type="entry name" value="MDH"/>
    <property type="match status" value="1"/>
</dbReference>
<evidence type="ECO:0000259" key="11">
    <source>
        <dbReference type="Pfam" id="PF02866"/>
    </source>
</evidence>
<dbReference type="GO" id="GO:0006099">
    <property type="term" value="P:tricarboxylic acid cycle"/>
    <property type="evidence" value="ECO:0007669"/>
    <property type="project" value="UniProtKB-KW"/>
</dbReference>
<feature type="active site" description="Proton acceptor" evidence="5">
    <location>
        <position position="185"/>
    </location>
</feature>
<feature type="binding site" evidence="7">
    <location>
        <position position="41"/>
    </location>
    <ligand>
        <name>NAD(+)</name>
        <dbReference type="ChEBI" id="CHEBI:57540"/>
    </ligand>
</feature>
<feature type="binding site" evidence="6">
    <location>
        <position position="91"/>
    </location>
    <ligand>
        <name>substrate</name>
    </ligand>
</feature>
<comment type="catalytic activity">
    <reaction evidence="9">
        <text>(S)-malate + NAD(+) = oxaloacetate + NADH + H(+)</text>
        <dbReference type="Rhea" id="RHEA:21432"/>
        <dbReference type="ChEBI" id="CHEBI:15378"/>
        <dbReference type="ChEBI" id="CHEBI:15589"/>
        <dbReference type="ChEBI" id="CHEBI:16452"/>
        <dbReference type="ChEBI" id="CHEBI:57540"/>
        <dbReference type="ChEBI" id="CHEBI:57945"/>
        <dbReference type="EC" id="1.1.1.37"/>
    </reaction>
</comment>
<gene>
    <name evidence="12" type="ORF">CPEL01642_LOCUS15109</name>
</gene>
<feature type="binding site" evidence="6">
    <location>
        <position position="97"/>
    </location>
    <ligand>
        <name>substrate</name>
    </ligand>
</feature>
<dbReference type="InterPro" id="IPR015955">
    <property type="entry name" value="Lactate_DH/Glyco_Ohase_4_C"/>
</dbReference>
<dbReference type="GO" id="GO:0030060">
    <property type="term" value="F:L-malate dehydrogenase (NAD+) activity"/>
    <property type="evidence" value="ECO:0007669"/>
    <property type="project" value="UniProtKB-EC"/>
</dbReference>
<dbReference type="NCBIfam" id="TIGR01759">
    <property type="entry name" value="MalateDH-SF1"/>
    <property type="match status" value="1"/>
</dbReference>
<evidence type="ECO:0000259" key="10">
    <source>
        <dbReference type="Pfam" id="PF00056"/>
    </source>
</evidence>
<evidence type="ECO:0000256" key="6">
    <source>
        <dbReference type="PIRSR" id="PIRSR000102-2"/>
    </source>
</evidence>
<evidence type="ECO:0000256" key="5">
    <source>
        <dbReference type="PIRSR" id="PIRSR000102-1"/>
    </source>
</evidence>
<dbReference type="PIRSF" id="PIRSF000102">
    <property type="entry name" value="Lac_mal_DH"/>
    <property type="match status" value="1"/>
</dbReference>
<dbReference type="SUPFAM" id="SSF56327">
    <property type="entry name" value="LDH C-terminal domain-like"/>
    <property type="match status" value="1"/>
</dbReference>
<feature type="domain" description="Lactate/malate dehydrogenase C-terminal" evidence="11">
    <location>
        <begin position="154"/>
        <end position="318"/>
    </location>
</feature>
<dbReference type="InterPro" id="IPR001236">
    <property type="entry name" value="Lactate/malate_DH_N"/>
</dbReference>
<accession>A0A7S0LG24</accession>
<feature type="binding site" evidence="6">
    <location>
        <position position="160"/>
    </location>
    <ligand>
        <name>substrate</name>
    </ligand>
</feature>
<dbReference type="EC" id="1.1.1.37" evidence="2 9"/>
<dbReference type="SUPFAM" id="SSF51735">
    <property type="entry name" value="NAD(P)-binding Rossmann-fold domains"/>
    <property type="match status" value="1"/>
</dbReference>
<keyword evidence="9" id="KW-0816">Tricarboxylic acid cycle</keyword>
<dbReference type="Pfam" id="PF00056">
    <property type="entry name" value="Ldh_1_N"/>
    <property type="match status" value="1"/>
</dbReference>
<dbReference type="EMBL" id="HBEY01031744">
    <property type="protein sequence ID" value="CAD8611729.1"/>
    <property type="molecule type" value="Transcribed_RNA"/>
</dbReference>
<dbReference type="InterPro" id="IPR010945">
    <property type="entry name" value="Malate_DH_type2"/>
</dbReference>
<dbReference type="PANTHER" id="PTHR23382">
    <property type="entry name" value="MALATE DEHYDROGENASE"/>
    <property type="match status" value="1"/>
</dbReference>
<evidence type="ECO:0000256" key="4">
    <source>
        <dbReference type="ARBA" id="ARBA00023027"/>
    </source>
</evidence>
<keyword evidence="3 8" id="KW-0560">Oxidoreductase</keyword>
<proteinExistence type="inferred from homology"/>
<dbReference type="NCBIfam" id="NF003916">
    <property type="entry name" value="PRK05442.1"/>
    <property type="match status" value="1"/>
</dbReference>
<dbReference type="InterPro" id="IPR001252">
    <property type="entry name" value="Malate_DH_AS"/>
</dbReference>
<evidence type="ECO:0000256" key="7">
    <source>
        <dbReference type="PIRSR" id="PIRSR000102-3"/>
    </source>
</evidence>
<feature type="binding site" evidence="7">
    <location>
        <begin position="127"/>
        <end position="129"/>
    </location>
    <ligand>
        <name>NAD(+)</name>
        <dbReference type="ChEBI" id="CHEBI:57540"/>
    </ligand>
</feature>
<evidence type="ECO:0000256" key="1">
    <source>
        <dbReference type="ARBA" id="ARBA00009613"/>
    </source>
</evidence>
<dbReference type="InterPro" id="IPR022383">
    <property type="entry name" value="Lactate/malate_DH_C"/>
</dbReference>
<keyword evidence="4 7" id="KW-0520">NAD</keyword>
<dbReference type="FunFam" id="3.40.50.720:FF:000010">
    <property type="entry name" value="Malate dehydrogenase"/>
    <property type="match status" value="1"/>
</dbReference>
<dbReference type="GO" id="GO:0006108">
    <property type="term" value="P:malate metabolic process"/>
    <property type="evidence" value="ECO:0007669"/>
    <property type="project" value="InterPro"/>
</dbReference>
<protein>
    <recommendedName>
        <fullName evidence="2 9">Malate dehydrogenase</fullName>
        <ecNumber evidence="2 9">1.1.1.37</ecNumber>
    </recommendedName>
</protein>
<dbReference type="Gene3D" id="3.40.50.720">
    <property type="entry name" value="NAD(P)-binding Rossmann-like Domain"/>
    <property type="match status" value="1"/>
</dbReference>
<evidence type="ECO:0000256" key="9">
    <source>
        <dbReference type="RuleBase" id="RU003405"/>
    </source>
</evidence>